<name>A0ABT7KC63_9HYPH</name>
<dbReference type="EMBL" id="JARFYN010000011">
    <property type="protein sequence ID" value="MDL2406209.1"/>
    <property type="molecule type" value="Genomic_DNA"/>
</dbReference>
<evidence type="ECO:0000313" key="1">
    <source>
        <dbReference type="EMBL" id="MDL2406209.1"/>
    </source>
</evidence>
<protein>
    <submittedName>
        <fullName evidence="1">Acetoacetate decarboxylase family protein</fullName>
    </submittedName>
</protein>
<proteinExistence type="predicted"/>
<evidence type="ECO:0000313" key="2">
    <source>
        <dbReference type="Proteomes" id="UP001172630"/>
    </source>
</evidence>
<accession>A0ABT7KC63</accession>
<gene>
    <name evidence="1" type="ORF">PY650_11155</name>
</gene>
<dbReference type="Pfam" id="PF06314">
    <property type="entry name" value="ADC"/>
    <property type="match status" value="1"/>
</dbReference>
<dbReference type="RefSeq" id="WP_285879273.1">
    <property type="nucleotide sequence ID" value="NZ_JARFYN010000011.1"/>
</dbReference>
<reference evidence="1" key="1">
    <citation type="submission" date="2023-06" db="EMBL/GenBank/DDBJ databases">
        <title>Phylogenetic Diversity of Rhizobium strains.</title>
        <authorList>
            <person name="Moura F.T."/>
            <person name="Helene L.C.F."/>
            <person name="Hungria M."/>
        </authorList>
    </citation>
    <scope>NUCLEOTIDE SEQUENCE</scope>
    <source>
        <strain evidence="1">CCGE524</strain>
    </source>
</reference>
<dbReference type="InterPro" id="IPR010451">
    <property type="entry name" value="Acetoacetate_decarboxylase"/>
</dbReference>
<comment type="caution">
    <text evidence="1">The sequence shown here is derived from an EMBL/GenBank/DDBJ whole genome shotgun (WGS) entry which is preliminary data.</text>
</comment>
<organism evidence="1 2">
    <name type="scientific">Rhizobium calliandrae</name>
    <dbReference type="NCBI Taxonomy" id="1312182"/>
    <lineage>
        <taxon>Bacteria</taxon>
        <taxon>Pseudomonadati</taxon>
        <taxon>Pseudomonadota</taxon>
        <taxon>Alphaproteobacteria</taxon>
        <taxon>Hyphomicrobiales</taxon>
        <taxon>Rhizobiaceae</taxon>
        <taxon>Rhizobium/Agrobacterium group</taxon>
        <taxon>Rhizobium</taxon>
    </lineage>
</organism>
<sequence length="262" mass="28658">MLKGFVVPRSPLGAAALTPPPPWHFAGDVLAVEYWSDPDLSTDVLPEGIEPDAKTKGHSVAIFMDYQFTARNEEHLDPGRYQSRGFLVLLDAIWQGAPVAWCPYAYVDNDAALIRGWVCGYPEKLGSVHQTRTFAASPPLANNSRFAACVSAHGQLLAQAHITLRERSDDLAGLLDRPIVTRRYFPRFSAGGRQTSAVDELVRPISENMVFTNIWIGEGALAFPETLGEELDILAPIKVGRGVRCSFSYSIADCAILSDLTV</sequence>
<dbReference type="InterPro" id="IPR023375">
    <property type="entry name" value="ADC_dom_sf"/>
</dbReference>
<dbReference type="Proteomes" id="UP001172630">
    <property type="component" value="Unassembled WGS sequence"/>
</dbReference>
<dbReference type="SUPFAM" id="SSF160104">
    <property type="entry name" value="Acetoacetate decarboxylase-like"/>
    <property type="match status" value="1"/>
</dbReference>
<keyword evidence="2" id="KW-1185">Reference proteome</keyword>
<dbReference type="Gene3D" id="2.40.400.10">
    <property type="entry name" value="Acetoacetate decarboxylase-like"/>
    <property type="match status" value="1"/>
</dbReference>